<dbReference type="AlphaFoldDB" id="A0A0A9A1K3"/>
<dbReference type="EMBL" id="GBRH01255005">
    <property type="protein sequence ID" value="JAD42890.1"/>
    <property type="molecule type" value="Transcribed_RNA"/>
</dbReference>
<reference evidence="1" key="2">
    <citation type="journal article" date="2015" name="Data Brief">
        <title>Shoot transcriptome of the giant reed, Arundo donax.</title>
        <authorList>
            <person name="Barrero R.A."/>
            <person name="Guerrero F.D."/>
            <person name="Moolhuijzen P."/>
            <person name="Goolsby J.A."/>
            <person name="Tidwell J."/>
            <person name="Bellgard S.E."/>
            <person name="Bellgard M.I."/>
        </authorList>
    </citation>
    <scope>NUCLEOTIDE SEQUENCE</scope>
    <source>
        <tissue evidence="1">Shoot tissue taken approximately 20 cm above the soil surface</tissue>
    </source>
</reference>
<accession>A0A0A9A1K3</accession>
<evidence type="ECO:0000313" key="1">
    <source>
        <dbReference type="EMBL" id="JAD42890.1"/>
    </source>
</evidence>
<protein>
    <submittedName>
        <fullName evidence="1">Uncharacterized protein</fullName>
    </submittedName>
</protein>
<name>A0A0A9A1K3_ARUDO</name>
<sequence>MNPSLGSNTSTYSFLSAECAGCRA</sequence>
<organism evidence="1">
    <name type="scientific">Arundo donax</name>
    <name type="common">Giant reed</name>
    <name type="synonym">Donax arundinaceus</name>
    <dbReference type="NCBI Taxonomy" id="35708"/>
    <lineage>
        <taxon>Eukaryota</taxon>
        <taxon>Viridiplantae</taxon>
        <taxon>Streptophyta</taxon>
        <taxon>Embryophyta</taxon>
        <taxon>Tracheophyta</taxon>
        <taxon>Spermatophyta</taxon>
        <taxon>Magnoliopsida</taxon>
        <taxon>Liliopsida</taxon>
        <taxon>Poales</taxon>
        <taxon>Poaceae</taxon>
        <taxon>PACMAD clade</taxon>
        <taxon>Arundinoideae</taxon>
        <taxon>Arundineae</taxon>
        <taxon>Arundo</taxon>
    </lineage>
</organism>
<reference evidence="1" key="1">
    <citation type="submission" date="2014-09" db="EMBL/GenBank/DDBJ databases">
        <authorList>
            <person name="Magalhaes I.L.F."/>
            <person name="Oliveira U."/>
            <person name="Santos F.R."/>
            <person name="Vidigal T.H.D.A."/>
            <person name="Brescovit A.D."/>
            <person name="Santos A.J."/>
        </authorList>
    </citation>
    <scope>NUCLEOTIDE SEQUENCE</scope>
    <source>
        <tissue evidence="1">Shoot tissue taken approximately 20 cm above the soil surface</tissue>
    </source>
</reference>
<proteinExistence type="predicted"/>